<gene>
    <name evidence="9" type="ORF">SELMODRAFT_103494</name>
</gene>
<dbReference type="FunCoup" id="D8RWW6">
    <property type="interactions" value="3883"/>
</dbReference>
<sequence>FYDTLGVSKTASASDIKKAYYALAKKHHPDMNKDDPEADKKFQEIQQAYEVLKDDQKRSIYDQVGHHAYVERADGVPPGPGPGFSSIFEDIFNGPGGGPNMEDVSAEFLMNELKVNVQISFMEAVNGCTTKVTYRTQVRCEKCKGAGVPSGVKPQTCKSCRGAGRIFMQKGFFSVESSCTACGGSGQFVKEHCKACQGSGTVMGVKEVDVEIPAGIESGMNLKISGEGGSGSRGQRAGDLIVKVEVKPDPVFRREGADVHVDVPITLVQAVLGGTIEVPTLTGSVMLKVKPGTQPGQKQVMRGKGTFEITQRHAYGDQYVHFRVNIPTTMSDRQRQLLEEFAREESPNEDEAATAEASF</sequence>
<evidence type="ECO:0000259" key="8">
    <source>
        <dbReference type="PROSITE" id="PS51188"/>
    </source>
</evidence>
<dbReference type="GO" id="GO:0031072">
    <property type="term" value="F:heat shock protein binding"/>
    <property type="evidence" value="ECO:0007669"/>
    <property type="project" value="InterPro"/>
</dbReference>
<feature type="zinc finger region" description="CR-type" evidence="6">
    <location>
        <begin position="127"/>
        <end position="205"/>
    </location>
</feature>
<dbReference type="Gene3D" id="1.10.287.110">
    <property type="entry name" value="DnaJ domain"/>
    <property type="match status" value="1"/>
</dbReference>
<dbReference type="NCBIfam" id="TIGR02349">
    <property type="entry name" value="DnaJ_bact"/>
    <property type="match status" value="1"/>
</dbReference>
<dbReference type="GO" id="GO:0009408">
    <property type="term" value="P:response to heat"/>
    <property type="evidence" value="ECO:0007669"/>
    <property type="project" value="InterPro"/>
</dbReference>
<evidence type="ECO:0000313" key="9">
    <source>
        <dbReference type="EMBL" id="EFJ23329.1"/>
    </source>
</evidence>
<keyword evidence="1 6" id="KW-0479">Metal-binding</keyword>
<feature type="non-terminal residue" evidence="9">
    <location>
        <position position="1"/>
    </location>
</feature>
<dbReference type="PROSITE" id="PS50076">
    <property type="entry name" value="DNAJ_2"/>
    <property type="match status" value="1"/>
</dbReference>
<keyword evidence="2" id="KW-0677">Repeat</keyword>
<keyword evidence="5" id="KW-0143">Chaperone</keyword>
<dbReference type="InterPro" id="IPR008971">
    <property type="entry name" value="HSP40/DnaJ_pept-bd"/>
</dbReference>
<dbReference type="GO" id="GO:0008270">
    <property type="term" value="F:zinc ion binding"/>
    <property type="evidence" value="ECO:0007669"/>
    <property type="project" value="UniProtKB-KW"/>
</dbReference>
<dbReference type="Pfam" id="PF00684">
    <property type="entry name" value="DnaJ_CXXCXGXG"/>
    <property type="match status" value="1"/>
</dbReference>
<proteinExistence type="inferred from homology"/>
<dbReference type="InterPro" id="IPR036869">
    <property type="entry name" value="J_dom_sf"/>
</dbReference>
<evidence type="ECO:0000256" key="1">
    <source>
        <dbReference type="ARBA" id="ARBA00022723"/>
    </source>
</evidence>
<dbReference type="Proteomes" id="UP000001514">
    <property type="component" value="Unassembled WGS sequence"/>
</dbReference>
<keyword evidence="4 6" id="KW-0862">Zinc</keyword>
<dbReference type="FunFam" id="2.60.260.20:FF:000005">
    <property type="entry name" value="Chaperone protein dnaJ 1, mitochondrial"/>
    <property type="match status" value="1"/>
</dbReference>
<dbReference type="PROSITE" id="PS51188">
    <property type="entry name" value="ZF_CR"/>
    <property type="match status" value="1"/>
</dbReference>
<dbReference type="CDD" id="cd10747">
    <property type="entry name" value="DnaJ_C"/>
    <property type="match status" value="1"/>
</dbReference>
<dbReference type="PRINTS" id="PR00625">
    <property type="entry name" value="JDOMAIN"/>
</dbReference>
<feature type="domain" description="J" evidence="7">
    <location>
        <begin position="1"/>
        <end position="65"/>
    </location>
</feature>
<dbReference type="Gene3D" id="2.10.230.10">
    <property type="entry name" value="Heat shock protein DnaJ, cysteine-rich domain"/>
    <property type="match status" value="1"/>
</dbReference>
<keyword evidence="10" id="KW-1185">Reference proteome</keyword>
<evidence type="ECO:0000256" key="5">
    <source>
        <dbReference type="ARBA" id="ARBA00023186"/>
    </source>
</evidence>
<protein>
    <recommendedName>
        <fullName evidence="11">J domain-containing protein</fullName>
    </recommendedName>
</protein>
<feature type="domain" description="CR-type" evidence="8">
    <location>
        <begin position="127"/>
        <end position="205"/>
    </location>
</feature>
<dbReference type="OMA" id="NWNPAEE"/>
<dbReference type="AlphaFoldDB" id="D8RWW6"/>
<dbReference type="HOGENOM" id="CLU_017633_0_4_1"/>
<dbReference type="InterPro" id="IPR002939">
    <property type="entry name" value="DnaJ_C"/>
</dbReference>
<dbReference type="SUPFAM" id="SSF46565">
    <property type="entry name" value="Chaperone J-domain"/>
    <property type="match status" value="1"/>
</dbReference>
<dbReference type="InterPro" id="IPR036410">
    <property type="entry name" value="HSP_DnaJ_Cys-rich_dom_sf"/>
</dbReference>
<name>D8RWW6_SELML</name>
<evidence type="ECO:0000256" key="2">
    <source>
        <dbReference type="ARBA" id="ARBA00022737"/>
    </source>
</evidence>
<reference evidence="9 10" key="1">
    <citation type="journal article" date="2011" name="Science">
        <title>The Selaginella genome identifies genetic changes associated with the evolution of vascular plants.</title>
        <authorList>
            <person name="Banks J.A."/>
            <person name="Nishiyama T."/>
            <person name="Hasebe M."/>
            <person name="Bowman J.L."/>
            <person name="Gribskov M."/>
            <person name="dePamphilis C."/>
            <person name="Albert V.A."/>
            <person name="Aono N."/>
            <person name="Aoyama T."/>
            <person name="Ambrose B.A."/>
            <person name="Ashton N.W."/>
            <person name="Axtell M.J."/>
            <person name="Barker E."/>
            <person name="Barker M.S."/>
            <person name="Bennetzen J.L."/>
            <person name="Bonawitz N.D."/>
            <person name="Chapple C."/>
            <person name="Cheng C."/>
            <person name="Correa L.G."/>
            <person name="Dacre M."/>
            <person name="DeBarry J."/>
            <person name="Dreyer I."/>
            <person name="Elias M."/>
            <person name="Engstrom E.M."/>
            <person name="Estelle M."/>
            <person name="Feng L."/>
            <person name="Finet C."/>
            <person name="Floyd S.K."/>
            <person name="Frommer W.B."/>
            <person name="Fujita T."/>
            <person name="Gramzow L."/>
            <person name="Gutensohn M."/>
            <person name="Harholt J."/>
            <person name="Hattori M."/>
            <person name="Heyl A."/>
            <person name="Hirai T."/>
            <person name="Hiwatashi Y."/>
            <person name="Ishikawa M."/>
            <person name="Iwata M."/>
            <person name="Karol K.G."/>
            <person name="Koehler B."/>
            <person name="Kolukisaoglu U."/>
            <person name="Kubo M."/>
            <person name="Kurata T."/>
            <person name="Lalonde S."/>
            <person name="Li K."/>
            <person name="Li Y."/>
            <person name="Litt A."/>
            <person name="Lyons E."/>
            <person name="Manning G."/>
            <person name="Maruyama T."/>
            <person name="Michael T.P."/>
            <person name="Mikami K."/>
            <person name="Miyazaki S."/>
            <person name="Morinaga S."/>
            <person name="Murata T."/>
            <person name="Mueller-Roeber B."/>
            <person name="Nelson D.R."/>
            <person name="Obara M."/>
            <person name="Oguri Y."/>
            <person name="Olmstead R.G."/>
            <person name="Onodera N."/>
            <person name="Petersen B.L."/>
            <person name="Pils B."/>
            <person name="Prigge M."/>
            <person name="Rensing S.A."/>
            <person name="Riano-Pachon D.M."/>
            <person name="Roberts A.W."/>
            <person name="Sato Y."/>
            <person name="Scheller H.V."/>
            <person name="Schulz B."/>
            <person name="Schulz C."/>
            <person name="Shakirov E.V."/>
            <person name="Shibagaki N."/>
            <person name="Shinohara N."/>
            <person name="Shippen D.E."/>
            <person name="Soerensen I."/>
            <person name="Sotooka R."/>
            <person name="Sugimoto N."/>
            <person name="Sugita M."/>
            <person name="Sumikawa N."/>
            <person name="Tanurdzic M."/>
            <person name="Theissen G."/>
            <person name="Ulvskov P."/>
            <person name="Wakazuki S."/>
            <person name="Weng J.K."/>
            <person name="Willats W.W."/>
            <person name="Wipf D."/>
            <person name="Wolf P.G."/>
            <person name="Yang L."/>
            <person name="Zimmer A.D."/>
            <person name="Zhu Q."/>
            <person name="Mitros T."/>
            <person name="Hellsten U."/>
            <person name="Loque D."/>
            <person name="Otillar R."/>
            <person name="Salamov A."/>
            <person name="Schmutz J."/>
            <person name="Shapiro H."/>
            <person name="Lindquist E."/>
            <person name="Lucas S."/>
            <person name="Rokhsar D."/>
            <person name="Grigoriev I.V."/>
        </authorList>
    </citation>
    <scope>NUCLEOTIDE SEQUENCE [LARGE SCALE GENOMIC DNA]</scope>
</reference>
<dbReference type="FunFam" id="2.10.230.10:FF:000002">
    <property type="entry name" value="Molecular chaperone DnaJ"/>
    <property type="match status" value="1"/>
</dbReference>
<dbReference type="GO" id="GO:0005737">
    <property type="term" value="C:cytoplasm"/>
    <property type="evidence" value="ECO:0000318"/>
    <property type="project" value="GO_Central"/>
</dbReference>
<dbReference type="PANTHER" id="PTHR43096:SF52">
    <property type="entry name" value="DNAJ HOMOLOG 1, MITOCHONDRIAL-RELATED"/>
    <property type="match status" value="1"/>
</dbReference>
<dbReference type="InterPro" id="IPR001623">
    <property type="entry name" value="DnaJ_domain"/>
</dbReference>
<accession>D8RWW6</accession>
<dbReference type="InParanoid" id="D8RWW6"/>
<dbReference type="SMART" id="SM00271">
    <property type="entry name" value="DnaJ"/>
    <property type="match status" value="1"/>
</dbReference>
<dbReference type="PROSITE" id="PS00636">
    <property type="entry name" value="DNAJ_1"/>
    <property type="match status" value="1"/>
</dbReference>
<dbReference type="InterPro" id="IPR018253">
    <property type="entry name" value="DnaJ_domain_CS"/>
</dbReference>
<evidence type="ECO:0000313" key="10">
    <source>
        <dbReference type="Proteomes" id="UP000001514"/>
    </source>
</evidence>
<dbReference type="HAMAP" id="MF_01152">
    <property type="entry name" value="DnaJ"/>
    <property type="match status" value="1"/>
</dbReference>
<dbReference type="SUPFAM" id="SSF57938">
    <property type="entry name" value="DnaJ/Hsp40 cysteine-rich domain"/>
    <property type="match status" value="1"/>
</dbReference>
<evidence type="ECO:0008006" key="11">
    <source>
        <dbReference type="Google" id="ProtNLM"/>
    </source>
</evidence>
<dbReference type="NCBIfam" id="NF008035">
    <property type="entry name" value="PRK10767.1"/>
    <property type="match status" value="1"/>
</dbReference>
<dbReference type="KEGG" id="smo:SELMODRAFT_103494"/>
<dbReference type="SUPFAM" id="SSF49493">
    <property type="entry name" value="HSP40/DnaJ peptide-binding domain"/>
    <property type="match status" value="2"/>
</dbReference>
<keyword evidence="3 6" id="KW-0863">Zinc-finger</keyword>
<dbReference type="GO" id="GO:0005524">
    <property type="term" value="F:ATP binding"/>
    <property type="evidence" value="ECO:0007669"/>
    <property type="project" value="InterPro"/>
</dbReference>
<evidence type="ECO:0000256" key="6">
    <source>
        <dbReference type="PROSITE-ProRule" id="PRU00546"/>
    </source>
</evidence>
<dbReference type="Gene3D" id="2.60.260.20">
    <property type="entry name" value="Urease metallochaperone UreE, N-terminal domain"/>
    <property type="match status" value="2"/>
</dbReference>
<dbReference type="PANTHER" id="PTHR43096">
    <property type="entry name" value="DNAJ HOMOLOG 1, MITOCHONDRIAL-RELATED"/>
    <property type="match status" value="1"/>
</dbReference>
<evidence type="ECO:0000256" key="4">
    <source>
        <dbReference type="ARBA" id="ARBA00022833"/>
    </source>
</evidence>
<dbReference type="InterPro" id="IPR012724">
    <property type="entry name" value="DnaJ"/>
</dbReference>
<dbReference type="CDD" id="cd06257">
    <property type="entry name" value="DnaJ"/>
    <property type="match status" value="1"/>
</dbReference>
<dbReference type="GO" id="GO:0042026">
    <property type="term" value="P:protein refolding"/>
    <property type="evidence" value="ECO:0000318"/>
    <property type="project" value="GO_Central"/>
</dbReference>
<evidence type="ECO:0000259" key="7">
    <source>
        <dbReference type="PROSITE" id="PS50076"/>
    </source>
</evidence>
<organism evidence="10">
    <name type="scientific">Selaginella moellendorffii</name>
    <name type="common">Spikemoss</name>
    <dbReference type="NCBI Taxonomy" id="88036"/>
    <lineage>
        <taxon>Eukaryota</taxon>
        <taxon>Viridiplantae</taxon>
        <taxon>Streptophyta</taxon>
        <taxon>Embryophyta</taxon>
        <taxon>Tracheophyta</taxon>
        <taxon>Lycopodiopsida</taxon>
        <taxon>Selaginellales</taxon>
        <taxon>Selaginellaceae</taxon>
        <taxon>Selaginella</taxon>
    </lineage>
</organism>
<dbReference type="STRING" id="88036.D8RWW6"/>
<dbReference type="EMBL" id="GL377593">
    <property type="protein sequence ID" value="EFJ23329.1"/>
    <property type="molecule type" value="Genomic_DNA"/>
</dbReference>
<dbReference type="Pfam" id="PF01556">
    <property type="entry name" value="DnaJ_C"/>
    <property type="match status" value="1"/>
</dbReference>
<dbReference type="Pfam" id="PF00226">
    <property type="entry name" value="DnaJ"/>
    <property type="match status" value="1"/>
</dbReference>
<evidence type="ECO:0000256" key="3">
    <source>
        <dbReference type="ARBA" id="ARBA00022771"/>
    </source>
</evidence>
<dbReference type="CDD" id="cd10719">
    <property type="entry name" value="DnaJ_zf"/>
    <property type="match status" value="1"/>
</dbReference>
<dbReference type="InterPro" id="IPR001305">
    <property type="entry name" value="HSP_DnaJ_Cys-rich_dom"/>
</dbReference>
<dbReference type="Gramene" id="EFJ23329">
    <property type="protein sequence ID" value="EFJ23329"/>
    <property type="gene ID" value="SELMODRAFT_103494"/>
</dbReference>
<dbReference type="GO" id="GO:0051082">
    <property type="term" value="F:unfolded protein binding"/>
    <property type="evidence" value="ECO:0000318"/>
    <property type="project" value="GO_Central"/>
</dbReference>
<dbReference type="eggNOG" id="KOG0715">
    <property type="taxonomic scope" value="Eukaryota"/>
</dbReference>